<proteinExistence type="predicted"/>
<feature type="DNA-binding region" description="H-T-H motif" evidence="2">
    <location>
        <begin position="41"/>
        <end position="60"/>
    </location>
</feature>
<dbReference type="AlphaFoldDB" id="A0A4R8R9N6"/>
<dbReference type="PROSITE" id="PS50977">
    <property type="entry name" value="HTH_TETR_2"/>
    <property type="match status" value="1"/>
</dbReference>
<keyword evidence="6" id="KW-1185">Reference proteome</keyword>
<dbReference type="EMBL" id="PECC01000026">
    <property type="protein sequence ID" value="TDZ52966.1"/>
    <property type="molecule type" value="Genomic_DNA"/>
</dbReference>
<organism evidence="5 6">
    <name type="scientific">Mycobacteroides franklinii</name>
    <dbReference type="NCBI Taxonomy" id="948102"/>
    <lineage>
        <taxon>Bacteria</taxon>
        <taxon>Bacillati</taxon>
        <taxon>Actinomycetota</taxon>
        <taxon>Actinomycetes</taxon>
        <taxon>Mycobacteriales</taxon>
        <taxon>Mycobacteriaceae</taxon>
        <taxon>Mycobacteroides</taxon>
    </lineage>
</organism>
<dbReference type="GO" id="GO:0000976">
    <property type="term" value="F:transcription cis-regulatory region binding"/>
    <property type="evidence" value="ECO:0007669"/>
    <property type="project" value="TreeGrafter"/>
</dbReference>
<dbReference type="PRINTS" id="PR00455">
    <property type="entry name" value="HTHTETR"/>
</dbReference>
<dbReference type="InterPro" id="IPR050109">
    <property type="entry name" value="HTH-type_TetR-like_transc_reg"/>
</dbReference>
<name>A0A4R8R9N6_9MYCO</name>
<dbReference type="PANTHER" id="PTHR30055:SF201">
    <property type="entry name" value="TRANSCRIPTIONAL REGULATORY PROTEIN"/>
    <property type="match status" value="1"/>
</dbReference>
<comment type="caution">
    <text evidence="5">The sequence shown here is derived from an EMBL/GenBank/DDBJ whole genome shotgun (WGS) entry which is preliminary data.</text>
</comment>
<dbReference type="InterPro" id="IPR001647">
    <property type="entry name" value="HTH_TetR"/>
</dbReference>
<dbReference type="Pfam" id="PF17918">
    <property type="entry name" value="TetR_C_15"/>
    <property type="match status" value="1"/>
</dbReference>
<gene>
    <name evidence="5" type="primary">rutR_1</name>
    <name evidence="5" type="ORF">CCUG63697_01452</name>
</gene>
<feature type="region of interest" description="Disordered" evidence="3">
    <location>
        <begin position="1"/>
        <end position="20"/>
    </location>
</feature>
<sequence length="209" mass="23347">MNRRELQPRKQPRQQRSEDTRKRILKAAVEVFGQYGYVRGTTNRIAQWADISVGSLYQYYPNKDAIVVELAARHLDGGIAAARERHRSGAPESAEDLMRSIVVAAIDNHRDDPQFLRVLIEQGPRSSDLIVRASELRQTAIEDMRQLLAKCTDVHVANKHAAAQLVVTTVELVVHHMLAAPEPIEIGDFESELVAMLSRYLTAGGAQNS</sequence>
<evidence type="ECO:0000313" key="5">
    <source>
        <dbReference type="EMBL" id="TDZ52966.1"/>
    </source>
</evidence>
<dbReference type="Gene3D" id="1.10.357.10">
    <property type="entry name" value="Tetracycline Repressor, domain 2"/>
    <property type="match status" value="1"/>
</dbReference>
<accession>A0A4R8R9N6</accession>
<dbReference type="RefSeq" id="WP_134048387.1">
    <property type="nucleotide sequence ID" value="NZ_PECB01000003.1"/>
</dbReference>
<evidence type="ECO:0000259" key="4">
    <source>
        <dbReference type="PROSITE" id="PS50977"/>
    </source>
</evidence>
<dbReference type="Pfam" id="PF00440">
    <property type="entry name" value="TetR_N"/>
    <property type="match status" value="1"/>
</dbReference>
<evidence type="ECO:0000256" key="3">
    <source>
        <dbReference type="SAM" id="MobiDB-lite"/>
    </source>
</evidence>
<dbReference type="PANTHER" id="PTHR30055">
    <property type="entry name" value="HTH-TYPE TRANSCRIPTIONAL REGULATOR RUTR"/>
    <property type="match status" value="1"/>
</dbReference>
<dbReference type="GO" id="GO:0003700">
    <property type="term" value="F:DNA-binding transcription factor activity"/>
    <property type="evidence" value="ECO:0007669"/>
    <property type="project" value="TreeGrafter"/>
</dbReference>
<dbReference type="Proteomes" id="UP000295165">
    <property type="component" value="Unassembled WGS sequence"/>
</dbReference>
<dbReference type="InterPro" id="IPR009057">
    <property type="entry name" value="Homeodomain-like_sf"/>
</dbReference>
<keyword evidence="1 2" id="KW-0238">DNA-binding</keyword>
<feature type="domain" description="HTH tetR-type" evidence="4">
    <location>
        <begin position="18"/>
        <end position="78"/>
    </location>
</feature>
<evidence type="ECO:0000256" key="1">
    <source>
        <dbReference type="ARBA" id="ARBA00023125"/>
    </source>
</evidence>
<evidence type="ECO:0000313" key="6">
    <source>
        <dbReference type="Proteomes" id="UP000295165"/>
    </source>
</evidence>
<reference evidence="5 6" key="1">
    <citation type="journal article" date="2019" name="Sci. Rep.">
        <title>Extended insight into the Mycobacterium chelonae-abscessus complex through whole genome sequencing of Mycobacterium salmoniphilum outbreak and Mycobacterium salmoniphilum-like strains.</title>
        <authorList>
            <person name="Behra P.R.K."/>
            <person name="Das S."/>
            <person name="Pettersson B.M.F."/>
            <person name="Shirreff L."/>
            <person name="DuCote T."/>
            <person name="Jacobsson K.G."/>
            <person name="Ennis D.G."/>
            <person name="Kirsebom L.A."/>
        </authorList>
    </citation>
    <scope>NUCLEOTIDE SEQUENCE [LARGE SCALE GENOMIC DNA]</scope>
    <source>
        <strain evidence="5 6">CCUG 63697</strain>
    </source>
</reference>
<protein>
    <submittedName>
        <fullName evidence="5">HTH-type transcriptional regulator RutR</fullName>
    </submittedName>
</protein>
<dbReference type="InterPro" id="IPR041669">
    <property type="entry name" value="TetR_C_15"/>
</dbReference>
<evidence type="ECO:0000256" key="2">
    <source>
        <dbReference type="PROSITE-ProRule" id="PRU00335"/>
    </source>
</evidence>
<dbReference type="SUPFAM" id="SSF46689">
    <property type="entry name" value="Homeodomain-like"/>
    <property type="match status" value="1"/>
</dbReference>